<dbReference type="PANTHER" id="PTHR22930">
    <property type="match status" value="1"/>
</dbReference>
<dbReference type="InterPro" id="IPR058353">
    <property type="entry name" value="DUF8040"/>
</dbReference>
<keyword evidence="5" id="KW-0479">Metal-binding</keyword>
<dbReference type="PANTHER" id="PTHR22930:SF259">
    <property type="entry name" value="OS08G0106900 PROTEIN"/>
    <property type="match status" value="1"/>
</dbReference>
<evidence type="ECO:0000256" key="6">
    <source>
        <dbReference type="ARBA" id="ARBA00022801"/>
    </source>
</evidence>
<feature type="domain" description="DDE Tnp4" evidence="8">
    <location>
        <begin position="184"/>
        <end position="346"/>
    </location>
</feature>
<evidence type="ECO:0000259" key="9">
    <source>
        <dbReference type="Pfam" id="PF26138"/>
    </source>
</evidence>
<comment type="similarity">
    <text evidence="3">Belongs to the HARBI1 family.</text>
</comment>
<accession>A0AAV8EDG6</accession>
<dbReference type="AlphaFoldDB" id="A0AAV8EDG6"/>
<evidence type="ECO:0000256" key="7">
    <source>
        <dbReference type="ARBA" id="ARBA00023242"/>
    </source>
</evidence>
<dbReference type="GO" id="GO:0004518">
    <property type="term" value="F:nuclease activity"/>
    <property type="evidence" value="ECO:0007669"/>
    <property type="project" value="UniProtKB-KW"/>
</dbReference>
<dbReference type="Proteomes" id="UP001140206">
    <property type="component" value="Chromosome 3"/>
</dbReference>
<dbReference type="EMBL" id="JAMFTS010000003">
    <property type="protein sequence ID" value="KAJ4776802.1"/>
    <property type="molecule type" value="Genomic_DNA"/>
</dbReference>
<evidence type="ECO:0000313" key="10">
    <source>
        <dbReference type="EMBL" id="KAJ4776802.1"/>
    </source>
</evidence>
<keyword evidence="7" id="KW-0539">Nucleus</keyword>
<evidence type="ECO:0000256" key="2">
    <source>
        <dbReference type="ARBA" id="ARBA00004123"/>
    </source>
</evidence>
<dbReference type="GO" id="GO:0046872">
    <property type="term" value="F:metal ion binding"/>
    <property type="evidence" value="ECO:0007669"/>
    <property type="project" value="UniProtKB-KW"/>
</dbReference>
<feature type="domain" description="DUF8040" evidence="9">
    <location>
        <begin position="56"/>
        <end position="148"/>
    </location>
</feature>
<dbReference type="Proteomes" id="UP001140206">
    <property type="component" value="Chromosome 2"/>
</dbReference>
<dbReference type="GO" id="GO:0016787">
    <property type="term" value="F:hydrolase activity"/>
    <property type="evidence" value="ECO:0007669"/>
    <property type="project" value="UniProtKB-KW"/>
</dbReference>
<comment type="subcellular location">
    <subcellularLocation>
        <location evidence="2">Nucleus</location>
    </subcellularLocation>
</comment>
<dbReference type="GO" id="GO:0005634">
    <property type="term" value="C:nucleus"/>
    <property type="evidence" value="ECO:0007669"/>
    <property type="project" value="UniProtKB-SubCell"/>
</dbReference>
<sequence length="408" mass="46957">MDESMEDENVDEIMEDDMMDEIIEDEMIFSDAIDMTVIMLLKEEIASLNTRNPQNTRKFTGFQIVSCILSGNPVRSYTMFRMSSTNFRVLCDKISSRLNQKKITAEEQLAIFLDGLGHGISIRKLGEYYQHSSETIHRLFKDVLKVILSLYDEYIKLPDANTGVHPIVGPDSRYHLFKDALGAIDGTHIRAVVKKAKSDRFRNRKGFISQNVLAACSFDMLFQYVAIGWEGSASDMRVLRWAVEEGGFDVPNGRYYLADSGYANTSKFICPFRNHNYHLAQFNRQPISSRYTVPEELYNHRHAQLRNVIERTFGVLKIRFKILDRMPAYKFRKQGLVVMACCIIHNFIKLQNAPDLFLDRSRNVAVPNDSNENLEPIEEISRGNESSAGEIIRNNIKNGLWSQRRRAN</sequence>
<dbReference type="EMBL" id="JAMFTS010000002">
    <property type="protein sequence ID" value="KAJ4799472.1"/>
    <property type="molecule type" value="Genomic_DNA"/>
</dbReference>
<keyword evidence="4" id="KW-0540">Nuclease</keyword>
<evidence type="ECO:0000313" key="12">
    <source>
        <dbReference type="Proteomes" id="UP001140206"/>
    </source>
</evidence>
<organism evidence="10 12">
    <name type="scientific">Rhynchospora pubera</name>
    <dbReference type="NCBI Taxonomy" id="906938"/>
    <lineage>
        <taxon>Eukaryota</taxon>
        <taxon>Viridiplantae</taxon>
        <taxon>Streptophyta</taxon>
        <taxon>Embryophyta</taxon>
        <taxon>Tracheophyta</taxon>
        <taxon>Spermatophyta</taxon>
        <taxon>Magnoliopsida</taxon>
        <taxon>Liliopsida</taxon>
        <taxon>Poales</taxon>
        <taxon>Cyperaceae</taxon>
        <taxon>Cyperoideae</taxon>
        <taxon>Rhynchosporeae</taxon>
        <taxon>Rhynchospora</taxon>
    </lineage>
</organism>
<keyword evidence="6" id="KW-0378">Hydrolase</keyword>
<reference evidence="10" key="1">
    <citation type="submission" date="2022-08" db="EMBL/GenBank/DDBJ databases">
        <authorList>
            <person name="Marques A."/>
        </authorList>
    </citation>
    <scope>NUCLEOTIDE SEQUENCE</scope>
    <source>
        <strain evidence="10">RhyPub2mFocal</strain>
        <tissue evidence="10">Leaves</tissue>
    </source>
</reference>
<evidence type="ECO:0000256" key="4">
    <source>
        <dbReference type="ARBA" id="ARBA00022722"/>
    </source>
</evidence>
<dbReference type="Pfam" id="PF13359">
    <property type="entry name" value="DDE_Tnp_4"/>
    <property type="match status" value="1"/>
</dbReference>
<evidence type="ECO:0000313" key="11">
    <source>
        <dbReference type="EMBL" id="KAJ4799472.1"/>
    </source>
</evidence>
<gene>
    <name evidence="11" type="ORF">LUZ62_050718</name>
    <name evidence="10" type="ORF">LUZ62_061059</name>
</gene>
<evidence type="ECO:0000256" key="5">
    <source>
        <dbReference type="ARBA" id="ARBA00022723"/>
    </source>
</evidence>
<evidence type="ECO:0000259" key="8">
    <source>
        <dbReference type="Pfam" id="PF13359"/>
    </source>
</evidence>
<dbReference type="InterPro" id="IPR027806">
    <property type="entry name" value="HARBI1_dom"/>
</dbReference>
<keyword evidence="12" id="KW-1185">Reference proteome</keyword>
<evidence type="ECO:0000256" key="1">
    <source>
        <dbReference type="ARBA" id="ARBA00001968"/>
    </source>
</evidence>
<protein>
    <submittedName>
        <fullName evidence="10">Nuclease</fullName>
    </submittedName>
</protein>
<evidence type="ECO:0000256" key="3">
    <source>
        <dbReference type="ARBA" id="ARBA00006958"/>
    </source>
</evidence>
<comment type="cofactor">
    <cofactor evidence="1">
        <name>a divalent metal cation</name>
        <dbReference type="ChEBI" id="CHEBI:60240"/>
    </cofactor>
</comment>
<dbReference type="InterPro" id="IPR045249">
    <property type="entry name" value="HARBI1-like"/>
</dbReference>
<dbReference type="Pfam" id="PF26138">
    <property type="entry name" value="DUF8040"/>
    <property type="match status" value="1"/>
</dbReference>
<comment type="caution">
    <text evidence="10">The sequence shown here is derived from an EMBL/GenBank/DDBJ whole genome shotgun (WGS) entry which is preliminary data.</text>
</comment>
<name>A0AAV8EDG6_9POAL</name>
<proteinExistence type="inferred from homology"/>